<evidence type="ECO:0000313" key="6">
    <source>
        <dbReference type="EMBL" id="KAL3311813.1"/>
    </source>
</evidence>
<dbReference type="PANTHER" id="PTHR22997:SF0">
    <property type="entry name" value="PIH1 DOMAIN-CONTAINING PROTEIN 1"/>
    <property type="match status" value="1"/>
</dbReference>
<reference evidence="6 7" key="1">
    <citation type="submission" date="2024-11" db="EMBL/GenBank/DDBJ databases">
        <title>Adaptive evolution of stress response genes in parasites aligns with host niche diversity.</title>
        <authorList>
            <person name="Hahn C."/>
            <person name="Resl P."/>
        </authorList>
    </citation>
    <scope>NUCLEOTIDE SEQUENCE [LARGE SCALE GENOMIC DNA]</scope>
    <source>
        <strain evidence="6">EGGRZ-B1_66</strain>
        <tissue evidence="6">Body</tissue>
    </source>
</reference>
<comment type="function">
    <text evidence="3">Involved in the assembly of C/D box small nucleolar ribonucleoprotein (snoRNP) particles. Recruits the SWI/SNF complex to the core promoter of rRNA genes and enhances pre-rRNA transcription. Mediates interaction of TELO2 with the R2TP complex which is necessary for the stability of MTOR and SMG1. Positively regulates the assembly and activity of the mTORC1 complex.</text>
</comment>
<dbReference type="Pfam" id="PF08190">
    <property type="entry name" value="PIH1"/>
    <property type="match status" value="1"/>
</dbReference>
<gene>
    <name evidence="6" type="primary">DNAAF2</name>
    <name evidence="6" type="ORF">Ciccas_009602</name>
</gene>
<evidence type="ECO:0000259" key="4">
    <source>
        <dbReference type="Pfam" id="PF08190"/>
    </source>
</evidence>
<dbReference type="Proteomes" id="UP001626550">
    <property type="component" value="Unassembled WGS sequence"/>
</dbReference>
<feature type="domain" description="PIH1D1/2/3 CS-like" evidence="5">
    <location>
        <begin position="263"/>
        <end position="362"/>
    </location>
</feature>
<accession>A0ABD2PWJ3</accession>
<dbReference type="InterPro" id="IPR050734">
    <property type="entry name" value="PIH1/Kintoun_subfamily"/>
</dbReference>
<evidence type="ECO:0000256" key="3">
    <source>
        <dbReference type="ARBA" id="ARBA00046233"/>
    </source>
</evidence>
<sequence length="510" mass="57635">MNTMTQSMTKSLEDMKITDDEITRLKNAFKDPEFRKLFNEYARELEDPVNKKKYEEEIIQLENERGFDTIFINPTPHHVLKTRQWPESSKVFINVCSSDKLQEPDLKSHSKNGKSGLNISLPHSFAPPKEEIDKDKNVVQLIDVVFHPQAFELAQNDPEIASFLNTTAFTGVAKHFSLKLGLTDALAAELSMPAVSSQHYQNIINKSFHVLRGVTYKGVLRSTIIRKSKPDQDKIIAEKEKQDAQVLEETPHLQKLIKAEKKEPKYRITHGKNFDMTDCLTDPSLDKIKPSIPDYLKLEIDLPGLSAVSQFDLDLHEQRLVLNSIKPVEYHLDLKLPYPVVESEAESKFQKDTQTLTLFLPVSKLTSAQKVPSISARKTLIEELSSSPVSQTGRFLVCSSPECNLKPDLSTKVIQVPPLQLSVNKDQRLLPAKFRQDPDTFTVLGCVKNALAESVRIRWAESLEDNRPLTFSVELQSRGSGGCTIDWGLILKCPIFADEGIELVCKQSID</sequence>
<feature type="domain" description="PIH1 N-terminal" evidence="4">
    <location>
        <begin position="45"/>
        <end position="181"/>
    </location>
</feature>
<comment type="similarity">
    <text evidence="1">Belongs to the PIH1 family.</text>
</comment>
<dbReference type="InterPro" id="IPR012981">
    <property type="entry name" value="PIH1_N"/>
</dbReference>
<dbReference type="PANTHER" id="PTHR22997">
    <property type="entry name" value="PIH1 DOMAIN-CONTAINING PROTEIN 1"/>
    <property type="match status" value="1"/>
</dbReference>
<evidence type="ECO:0000256" key="2">
    <source>
        <dbReference type="ARBA" id="ARBA00040540"/>
    </source>
</evidence>
<dbReference type="Pfam" id="PF18201">
    <property type="entry name" value="PIH1_CS"/>
    <property type="match status" value="1"/>
</dbReference>
<evidence type="ECO:0000259" key="5">
    <source>
        <dbReference type="Pfam" id="PF18201"/>
    </source>
</evidence>
<keyword evidence="7" id="KW-1185">Reference proteome</keyword>
<evidence type="ECO:0000313" key="7">
    <source>
        <dbReference type="Proteomes" id="UP001626550"/>
    </source>
</evidence>
<comment type="caution">
    <text evidence="6">The sequence shown here is derived from an EMBL/GenBank/DDBJ whole genome shotgun (WGS) entry which is preliminary data.</text>
</comment>
<dbReference type="AlphaFoldDB" id="A0ABD2PWJ3"/>
<name>A0ABD2PWJ3_9PLAT</name>
<protein>
    <recommendedName>
        <fullName evidence="2">PIH1 domain-containing protein 1</fullName>
    </recommendedName>
</protein>
<evidence type="ECO:0000256" key="1">
    <source>
        <dbReference type="ARBA" id="ARBA00008511"/>
    </source>
</evidence>
<proteinExistence type="inferred from homology"/>
<dbReference type="EMBL" id="JBJKFK010002003">
    <property type="protein sequence ID" value="KAL3311813.1"/>
    <property type="molecule type" value="Genomic_DNA"/>
</dbReference>
<dbReference type="InterPro" id="IPR041442">
    <property type="entry name" value="PIH1D1/2/3_CS-like"/>
</dbReference>
<organism evidence="6 7">
    <name type="scientific">Cichlidogyrus casuarinus</name>
    <dbReference type="NCBI Taxonomy" id="1844966"/>
    <lineage>
        <taxon>Eukaryota</taxon>
        <taxon>Metazoa</taxon>
        <taxon>Spiralia</taxon>
        <taxon>Lophotrochozoa</taxon>
        <taxon>Platyhelminthes</taxon>
        <taxon>Monogenea</taxon>
        <taxon>Monopisthocotylea</taxon>
        <taxon>Dactylogyridea</taxon>
        <taxon>Ancyrocephalidae</taxon>
        <taxon>Cichlidogyrus</taxon>
    </lineage>
</organism>